<dbReference type="eggNOG" id="COG0406">
    <property type="taxonomic scope" value="Bacteria"/>
</dbReference>
<dbReference type="SMART" id="SM00855">
    <property type="entry name" value="PGAM"/>
    <property type="match status" value="1"/>
</dbReference>
<proteinExistence type="predicted"/>
<dbReference type="GO" id="GO:0016791">
    <property type="term" value="F:phosphatase activity"/>
    <property type="evidence" value="ECO:0007669"/>
    <property type="project" value="TreeGrafter"/>
</dbReference>
<feature type="binding site" evidence="2">
    <location>
        <begin position="10"/>
        <end position="17"/>
    </location>
    <ligand>
        <name>substrate</name>
    </ligand>
</feature>
<dbReference type="GO" id="GO:0005737">
    <property type="term" value="C:cytoplasm"/>
    <property type="evidence" value="ECO:0007669"/>
    <property type="project" value="TreeGrafter"/>
</dbReference>
<dbReference type="Pfam" id="PF00300">
    <property type="entry name" value="His_Phos_1"/>
    <property type="match status" value="1"/>
</dbReference>
<dbReference type="PANTHER" id="PTHR48100:SF62">
    <property type="entry name" value="GLUCOSYL-3-PHOSPHOGLYCERATE PHOSPHATASE"/>
    <property type="match status" value="1"/>
</dbReference>
<feature type="active site" description="Proton donor/acceptor" evidence="1">
    <location>
        <position position="84"/>
    </location>
</feature>
<evidence type="ECO:0000256" key="2">
    <source>
        <dbReference type="PIRSR" id="PIRSR613078-2"/>
    </source>
</evidence>
<sequence length="214" mass="23532">MSADAVVFWRHGQTSYNLEWRIQGSTDIPLNETGLGQAKLAATHIASFRPRRIVASPLTRAYQTAQAAAELLGIEIQTDPRLVERHYGLWEGLNRREIQEQYPEQAAVWMSGGQPEGLQIESKTEVGERVASVVRENSAEMGGGTLLIVAHGAAISCGVAELLDMGGAWGGIGGLDNCHWTLLRRQTNREHEWRVAAHNQIVAEGEDPVRNFKA</sequence>
<comment type="caution">
    <text evidence="3">The sequence shown here is derived from an EMBL/GenBank/DDBJ whole genome shotgun (WGS) entry which is preliminary data.</text>
</comment>
<evidence type="ECO:0000256" key="1">
    <source>
        <dbReference type="PIRSR" id="PIRSR613078-1"/>
    </source>
</evidence>
<feature type="binding site" evidence="2">
    <location>
        <begin position="84"/>
        <end position="87"/>
    </location>
    <ligand>
        <name>substrate</name>
    </ligand>
</feature>
<dbReference type="InterPro" id="IPR013078">
    <property type="entry name" value="His_Pase_superF_clade-1"/>
</dbReference>
<dbReference type="AlphaFoldDB" id="K9ECX6"/>
<keyword evidence="4" id="KW-1185">Reference proteome</keyword>
<name>K9ECX6_9ACTO</name>
<dbReference type="Gene3D" id="3.40.50.1240">
    <property type="entry name" value="Phosphoglycerate mutase-like"/>
    <property type="match status" value="1"/>
</dbReference>
<dbReference type="HOGENOM" id="CLU_033323_9_5_11"/>
<feature type="active site" description="Tele-phosphohistidine intermediate" evidence="1">
    <location>
        <position position="11"/>
    </location>
</feature>
<dbReference type="SUPFAM" id="SSF53254">
    <property type="entry name" value="Phosphoglycerate mutase-like"/>
    <property type="match status" value="1"/>
</dbReference>
<gene>
    <name evidence="3" type="ORF">HMPREF9233_01480</name>
</gene>
<evidence type="ECO:0000313" key="3">
    <source>
        <dbReference type="EMBL" id="EKU94533.1"/>
    </source>
</evidence>
<dbReference type="Proteomes" id="UP000009888">
    <property type="component" value="Unassembled WGS sequence"/>
</dbReference>
<dbReference type="PANTHER" id="PTHR48100">
    <property type="entry name" value="BROAD-SPECIFICITY PHOSPHATASE YOR283W-RELATED"/>
    <property type="match status" value="1"/>
</dbReference>
<organism evidence="3 4">
    <name type="scientific">Actinobaculum massiliense ACS-171-V-Col2</name>
    <dbReference type="NCBI Taxonomy" id="883066"/>
    <lineage>
        <taxon>Bacteria</taxon>
        <taxon>Bacillati</taxon>
        <taxon>Actinomycetota</taxon>
        <taxon>Actinomycetes</taxon>
        <taxon>Actinomycetales</taxon>
        <taxon>Actinomycetaceae</taxon>
        <taxon>Actinobaculum</taxon>
    </lineage>
</organism>
<dbReference type="RefSeq" id="WP_007001685.1">
    <property type="nucleotide sequence ID" value="NZ_JH992956.1"/>
</dbReference>
<dbReference type="EMBL" id="AGWL01000008">
    <property type="protein sequence ID" value="EKU94533.1"/>
    <property type="molecule type" value="Genomic_DNA"/>
</dbReference>
<dbReference type="InterPro" id="IPR029033">
    <property type="entry name" value="His_PPase_superfam"/>
</dbReference>
<evidence type="ECO:0008006" key="5">
    <source>
        <dbReference type="Google" id="ProtNLM"/>
    </source>
</evidence>
<feature type="binding site" evidence="2">
    <location>
        <position position="60"/>
    </location>
    <ligand>
        <name>substrate</name>
    </ligand>
</feature>
<accession>K9ECX6</accession>
<dbReference type="STRING" id="202789.GCA_001457435_00626"/>
<dbReference type="PATRIC" id="fig|883066.3.peg.1543"/>
<protein>
    <recommendedName>
        <fullName evidence="5">Phosphoglycerate mutase</fullName>
    </recommendedName>
</protein>
<dbReference type="InterPro" id="IPR050275">
    <property type="entry name" value="PGM_Phosphatase"/>
</dbReference>
<reference evidence="3 4" key="1">
    <citation type="submission" date="2012-09" db="EMBL/GenBank/DDBJ databases">
        <title>The Genome Sequence of Actinobaculum massiliae ACS-171-V-COL2.</title>
        <authorList>
            <consortium name="The Broad Institute Genome Sequencing Platform"/>
            <person name="Earl A."/>
            <person name="Ward D."/>
            <person name="Feldgarden M."/>
            <person name="Gevers D."/>
            <person name="Saerens B."/>
            <person name="Vaneechoutte M."/>
            <person name="Walker B."/>
            <person name="Young S.K."/>
            <person name="Zeng Q."/>
            <person name="Gargeya S."/>
            <person name="Fitzgerald M."/>
            <person name="Haas B."/>
            <person name="Abouelleil A."/>
            <person name="Alvarado L."/>
            <person name="Arachchi H.M."/>
            <person name="Berlin A."/>
            <person name="Chapman S.B."/>
            <person name="Goldberg J."/>
            <person name="Griggs A."/>
            <person name="Gujja S."/>
            <person name="Hansen M."/>
            <person name="Howarth C."/>
            <person name="Imamovic A."/>
            <person name="Larimer J."/>
            <person name="McCowen C."/>
            <person name="Montmayeur A."/>
            <person name="Murphy C."/>
            <person name="Neiman D."/>
            <person name="Pearson M."/>
            <person name="Priest M."/>
            <person name="Roberts A."/>
            <person name="Saif S."/>
            <person name="Shea T."/>
            <person name="Sisk P."/>
            <person name="Sykes S."/>
            <person name="Wortman J."/>
            <person name="Nusbaum C."/>
            <person name="Birren B."/>
        </authorList>
    </citation>
    <scope>NUCLEOTIDE SEQUENCE [LARGE SCALE GENOMIC DNA]</scope>
    <source>
        <strain evidence="4">ACS-171-V-Col2</strain>
    </source>
</reference>
<evidence type="ECO:0000313" key="4">
    <source>
        <dbReference type="Proteomes" id="UP000009888"/>
    </source>
</evidence>
<dbReference type="CDD" id="cd07067">
    <property type="entry name" value="HP_PGM_like"/>
    <property type="match status" value="1"/>
</dbReference>